<sequence length="238" mass="25593">MNTDFMSAGIDAGTRADARMLWDFHEAPAHEGGDRPADVVLALGSHDLRVAEYAGRMWAEGAAPLLILSGNRGRRTSGGGGHARWERSEAEEFADVARETAGVPEAAMLLERRATNTGENFAFGRALAAGHGLDVRSAVVTAKPYMGRRALATAAVHWPGVQWAFRCFSGGYDGYPDGLRSEVELVHFLVGDLQRLTAYADRGWSAPVPIPDEVRAACARLIARGFTDHAVAPETPRP</sequence>
<evidence type="ECO:0000259" key="1">
    <source>
        <dbReference type="Pfam" id="PF02698"/>
    </source>
</evidence>
<dbReference type="Proteomes" id="UP000589036">
    <property type="component" value="Unassembled WGS sequence"/>
</dbReference>
<dbReference type="Pfam" id="PF02698">
    <property type="entry name" value="DUF218"/>
    <property type="match status" value="1"/>
</dbReference>
<organism evidence="2 3">
    <name type="scientific">Spinactinospora alkalitolerans</name>
    <dbReference type="NCBI Taxonomy" id="687207"/>
    <lineage>
        <taxon>Bacteria</taxon>
        <taxon>Bacillati</taxon>
        <taxon>Actinomycetota</taxon>
        <taxon>Actinomycetes</taxon>
        <taxon>Streptosporangiales</taxon>
        <taxon>Nocardiopsidaceae</taxon>
        <taxon>Spinactinospora</taxon>
    </lineage>
</organism>
<gene>
    <name evidence="2" type="ORF">HDA32_003703</name>
</gene>
<dbReference type="InterPro" id="IPR014729">
    <property type="entry name" value="Rossmann-like_a/b/a_fold"/>
</dbReference>
<feature type="domain" description="DUF218" evidence="1">
    <location>
        <begin position="39"/>
        <end position="156"/>
    </location>
</feature>
<evidence type="ECO:0000313" key="3">
    <source>
        <dbReference type="Proteomes" id="UP000589036"/>
    </source>
</evidence>
<dbReference type="InterPro" id="IPR003848">
    <property type="entry name" value="DUF218"/>
</dbReference>
<keyword evidence="3" id="KW-1185">Reference proteome</keyword>
<accession>A0A852U0R2</accession>
<protein>
    <submittedName>
        <fullName evidence="2">Uncharacterized SAM-binding protein YcdF (DUF218 family)</fullName>
    </submittedName>
</protein>
<dbReference type="AlphaFoldDB" id="A0A852U0R2"/>
<dbReference type="Gene3D" id="3.40.50.620">
    <property type="entry name" value="HUPs"/>
    <property type="match status" value="1"/>
</dbReference>
<reference evidence="2 3" key="1">
    <citation type="submission" date="2020-07" db="EMBL/GenBank/DDBJ databases">
        <title>Sequencing the genomes of 1000 actinobacteria strains.</title>
        <authorList>
            <person name="Klenk H.-P."/>
        </authorList>
    </citation>
    <scope>NUCLEOTIDE SEQUENCE [LARGE SCALE GENOMIC DNA]</scope>
    <source>
        <strain evidence="2 3">CXB654</strain>
    </source>
</reference>
<dbReference type="PANTHER" id="PTHR30336:SF20">
    <property type="entry name" value="DUF218 DOMAIN-CONTAINING PROTEIN"/>
    <property type="match status" value="1"/>
</dbReference>
<evidence type="ECO:0000313" key="2">
    <source>
        <dbReference type="EMBL" id="NYE48583.1"/>
    </source>
</evidence>
<proteinExistence type="predicted"/>
<comment type="caution">
    <text evidence="2">The sequence shown here is derived from an EMBL/GenBank/DDBJ whole genome shotgun (WGS) entry which is preliminary data.</text>
</comment>
<dbReference type="RefSeq" id="WP_312863236.1">
    <property type="nucleotide sequence ID" value="NZ_BAAAYY010000036.1"/>
</dbReference>
<dbReference type="CDD" id="cd06259">
    <property type="entry name" value="YdcF-like"/>
    <property type="match status" value="1"/>
</dbReference>
<name>A0A852U0R2_9ACTN</name>
<dbReference type="EMBL" id="JACCCC010000001">
    <property type="protein sequence ID" value="NYE48583.1"/>
    <property type="molecule type" value="Genomic_DNA"/>
</dbReference>
<dbReference type="InterPro" id="IPR051599">
    <property type="entry name" value="Cell_Envelope_Assoc"/>
</dbReference>
<dbReference type="PANTHER" id="PTHR30336">
    <property type="entry name" value="INNER MEMBRANE PROTEIN, PROBABLE PERMEASE"/>
    <property type="match status" value="1"/>
</dbReference>
<dbReference type="GO" id="GO:0005886">
    <property type="term" value="C:plasma membrane"/>
    <property type="evidence" value="ECO:0007669"/>
    <property type="project" value="TreeGrafter"/>
</dbReference>